<evidence type="ECO:0000313" key="2">
    <source>
        <dbReference type="Proteomes" id="UP001515641"/>
    </source>
</evidence>
<gene>
    <name evidence="1" type="ORF">HA052_22925</name>
</gene>
<accession>A0ABX0LAH0</accession>
<proteinExistence type="predicted"/>
<name>A0ABX0LAH0_9NEIS</name>
<comment type="caution">
    <text evidence="1">The sequence shown here is derived from an EMBL/GenBank/DDBJ whole genome shotgun (WGS) entry which is preliminary data.</text>
</comment>
<reference evidence="1 2" key="1">
    <citation type="submission" date="2020-03" db="EMBL/GenBank/DDBJ databases">
        <title>Draft genome sequence of environmentally isolated cultures.</title>
        <authorList>
            <person name="Wilson H.S."/>
            <person name="De Leon M.E."/>
        </authorList>
    </citation>
    <scope>NUCLEOTIDE SEQUENCE [LARGE SCALE GENOMIC DNA]</scope>
    <source>
        <strain evidence="1 2">HSC-31F16</strain>
    </source>
</reference>
<organism evidence="1 2">
    <name type="scientific">Chromobacterium fluminis</name>
    <dbReference type="NCBI Taxonomy" id="3044269"/>
    <lineage>
        <taxon>Bacteria</taxon>
        <taxon>Pseudomonadati</taxon>
        <taxon>Pseudomonadota</taxon>
        <taxon>Betaproteobacteria</taxon>
        <taxon>Neisseriales</taxon>
        <taxon>Chromobacteriaceae</taxon>
        <taxon>Chromobacterium</taxon>
    </lineage>
</organism>
<dbReference type="EMBL" id="JAAOMA010000048">
    <property type="protein sequence ID" value="NHR08048.1"/>
    <property type="molecule type" value="Genomic_DNA"/>
</dbReference>
<protein>
    <submittedName>
        <fullName evidence="1">Uncharacterized protein</fullName>
    </submittedName>
</protein>
<sequence>MATVRVSVQVAPPASDCRPPAQGFGQCAASGALWHPIAHPRQPGHIPAQGKARCLVLDDTAGAQPGESKGSATAEVSLESWVPQRPQFYWG</sequence>
<dbReference type="RefSeq" id="WP_166453754.1">
    <property type="nucleotide sequence ID" value="NZ_JAAOMA010000048.1"/>
</dbReference>
<dbReference type="Proteomes" id="UP001515641">
    <property type="component" value="Unassembled WGS sequence"/>
</dbReference>
<keyword evidence="2" id="KW-1185">Reference proteome</keyword>
<evidence type="ECO:0000313" key="1">
    <source>
        <dbReference type="EMBL" id="NHR08048.1"/>
    </source>
</evidence>